<protein>
    <submittedName>
        <fullName evidence="3">DUF2655 domain-containing protein</fullName>
    </submittedName>
</protein>
<reference evidence="3" key="1">
    <citation type="submission" date="2017-02" db="UniProtKB">
        <authorList>
            <consortium name="WormBaseParasite"/>
        </authorList>
    </citation>
    <scope>IDENTIFICATION</scope>
</reference>
<dbReference type="AlphaFoldDB" id="A0A0N5CRK3"/>
<accession>A0A0N5CRK3</accession>
<name>A0A0N5CRK3_THECL</name>
<evidence type="ECO:0000313" key="3">
    <source>
        <dbReference type="WBParaSite" id="TCLT_0000285301-mRNA-1"/>
    </source>
</evidence>
<evidence type="ECO:0000313" key="1">
    <source>
        <dbReference type="EMBL" id="VDM99023.1"/>
    </source>
</evidence>
<proteinExistence type="predicted"/>
<dbReference type="EMBL" id="UYYF01000744">
    <property type="protein sequence ID" value="VDM99023.1"/>
    <property type="molecule type" value="Genomic_DNA"/>
</dbReference>
<keyword evidence="2" id="KW-1185">Reference proteome</keyword>
<gene>
    <name evidence="1" type="ORF">TCLT_LOCUS2854</name>
</gene>
<dbReference type="Proteomes" id="UP000276776">
    <property type="component" value="Unassembled WGS sequence"/>
</dbReference>
<dbReference type="WBParaSite" id="TCLT_0000285301-mRNA-1">
    <property type="protein sequence ID" value="TCLT_0000285301-mRNA-1"/>
    <property type="gene ID" value="TCLT_0000285301"/>
</dbReference>
<sequence>MMKMRLFVAFEWNRSITRSRNCGHYCPHCLSTRNYQKLRFFGFQFLISHTEIMIKRKKNRQ</sequence>
<reference evidence="1 2" key="2">
    <citation type="submission" date="2018-11" db="EMBL/GenBank/DDBJ databases">
        <authorList>
            <consortium name="Pathogen Informatics"/>
        </authorList>
    </citation>
    <scope>NUCLEOTIDE SEQUENCE [LARGE SCALE GENOMIC DNA]</scope>
</reference>
<evidence type="ECO:0000313" key="2">
    <source>
        <dbReference type="Proteomes" id="UP000276776"/>
    </source>
</evidence>
<organism evidence="3">
    <name type="scientific">Thelazia callipaeda</name>
    <name type="common">Oriental eyeworm</name>
    <name type="synonym">Parasitic nematode</name>
    <dbReference type="NCBI Taxonomy" id="103827"/>
    <lineage>
        <taxon>Eukaryota</taxon>
        <taxon>Metazoa</taxon>
        <taxon>Ecdysozoa</taxon>
        <taxon>Nematoda</taxon>
        <taxon>Chromadorea</taxon>
        <taxon>Rhabditida</taxon>
        <taxon>Spirurina</taxon>
        <taxon>Spiruromorpha</taxon>
        <taxon>Thelazioidea</taxon>
        <taxon>Thelaziidae</taxon>
        <taxon>Thelazia</taxon>
    </lineage>
</organism>